<evidence type="ECO:0000256" key="2">
    <source>
        <dbReference type="ARBA" id="ARBA00022527"/>
    </source>
</evidence>
<dbReference type="Gene3D" id="3.30.10.20">
    <property type="match status" value="2"/>
</dbReference>
<evidence type="ECO:0000259" key="12">
    <source>
        <dbReference type="PROSITE" id="PS51178"/>
    </source>
</evidence>
<protein>
    <recommendedName>
        <fullName evidence="1">non-specific serine/threonine protein kinase</fullName>
        <ecNumber evidence="1">2.7.11.1</ecNumber>
    </recommendedName>
</protein>
<sequence length="637" mass="69693">MIGHILDNRYKILEKVGSGGMACVYKAQDILLDRIVAVKILHEKLGNDHDFLVRFRQEAQAAAKLSHPNIVNIYDVGYDENVHYIVMEYIRGETLKEFIEKHGHLPINNAIQITFDIGEALEHAHSNGIIHCDIKPHNILVTESGHIKVADFGIARAVNSTTANAKDGSILGSVHYFSPEQASGGKIDERTDIYSLGVVMYEMMTGVVPFHGDTAITVALQHVQDEIPLPSKYNRRIPQLVERCILKAMAKNPDDRFQSVSEMMAEMRLAQGFVNPNKGALPIIKNNFNTQKIQPVKIKEPNKANVFTRIMDNISNHSKKSIIMAMLGVFVVAFLWAFFSFGNFWSTEEITVPDVTGKQVEIAKQILTKKNLNVSIKEMDNSDVPIGQVITQTPTGGSVVKAKRTIYLTVSKGHDGSEVLIPDLRGLTLDEAKLKLKDIGLSIGHVVHSSSSKYKEGTIMSQSPSSPKKVPKDTSIDVVVCENSETKDQQSSAPNVIGMPLDAAVKALESAGYSAGTIANIDNSKDTNQAQVTMQSADGSNPNVINLNVEYNKTTADDKNNNQEAPGTTHTGTVNISVPAGASSQHVQIIVSDDNGSHVVYDRNQSGGDSITKNISGTGKTRVRVYINNSLVQDKYI</sequence>
<dbReference type="FunFam" id="1.10.510.10:FF:000021">
    <property type="entry name" value="Serine/threonine protein kinase"/>
    <property type="match status" value="1"/>
</dbReference>
<dbReference type="PROSITE" id="PS00107">
    <property type="entry name" value="PROTEIN_KINASE_ATP"/>
    <property type="match status" value="1"/>
</dbReference>
<keyword evidence="6 9" id="KW-0067">ATP-binding</keyword>
<evidence type="ECO:0000313" key="14">
    <source>
        <dbReference type="Proteomes" id="UP000199309"/>
    </source>
</evidence>
<dbReference type="EMBL" id="FNHQ01000012">
    <property type="protein sequence ID" value="SDM71122.1"/>
    <property type="molecule type" value="Genomic_DNA"/>
</dbReference>
<dbReference type="InterPro" id="IPR000719">
    <property type="entry name" value="Prot_kinase_dom"/>
</dbReference>
<keyword evidence="2 13" id="KW-0723">Serine/threonine-protein kinase</keyword>
<dbReference type="FunFam" id="3.30.200.20:FF:000035">
    <property type="entry name" value="Serine/threonine protein kinase Stk1"/>
    <property type="match status" value="1"/>
</dbReference>
<evidence type="ECO:0000256" key="10">
    <source>
        <dbReference type="SAM" id="Phobius"/>
    </source>
</evidence>
<evidence type="ECO:0000256" key="6">
    <source>
        <dbReference type="ARBA" id="ARBA00022840"/>
    </source>
</evidence>
<dbReference type="NCBIfam" id="NF033483">
    <property type="entry name" value="PknB_PASTA_kin"/>
    <property type="match status" value="1"/>
</dbReference>
<proteinExistence type="predicted"/>
<dbReference type="SMART" id="SM00740">
    <property type="entry name" value="PASTA"/>
    <property type="match status" value="2"/>
</dbReference>
<dbReference type="CDD" id="cd06577">
    <property type="entry name" value="PASTA_pknB"/>
    <property type="match status" value="3"/>
</dbReference>
<dbReference type="InterPro" id="IPR017441">
    <property type="entry name" value="Protein_kinase_ATP_BS"/>
</dbReference>
<keyword evidence="14" id="KW-1185">Reference proteome</keyword>
<dbReference type="Proteomes" id="UP000199309">
    <property type="component" value="Unassembled WGS sequence"/>
</dbReference>
<dbReference type="SUPFAM" id="SSF56112">
    <property type="entry name" value="Protein kinase-like (PK-like)"/>
    <property type="match status" value="1"/>
</dbReference>
<dbReference type="Gene3D" id="3.30.200.20">
    <property type="entry name" value="Phosphorylase Kinase, domain 1"/>
    <property type="match status" value="1"/>
</dbReference>
<gene>
    <name evidence="13" type="ORF">SAMN05660299_01400</name>
</gene>
<evidence type="ECO:0000256" key="3">
    <source>
        <dbReference type="ARBA" id="ARBA00022679"/>
    </source>
</evidence>
<reference evidence="13 14" key="1">
    <citation type="submission" date="2016-10" db="EMBL/GenBank/DDBJ databases">
        <authorList>
            <person name="de Groot N.N."/>
        </authorList>
    </citation>
    <scope>NUCLEOTIDE SEQUENCE [LARGE SCALE GENOMIC DNA]</scope>
    <source>
        <strain evidence="13 14">DSM 16981</strain>
    </source>
</reference>
<dbReference type="PANTHER" id="PTHR43289">
    <property type="entry name" value="MITOGEN-ACTIVATED PROTEIN KINASE KINASE KINASE 20-RELATED"/>
    <property type="match status" value="1"/>
</dbReference>
<dbReference type="GO" id="GO:0005524">
    <property type="term" value="F:ATP binding"/>
    <property type="evidence" value="ECO:0007669"/>
    <property type="project" value="UniProtKB-UniRule"/>
</dbReference>
<dbReference type="EC" id="2.7.11.1" evidence="1"/>
<keyword evidence="4 9" id="KW-0547">Nucleotide-binding</keyword>
<dbReference type="Pfam" id="PF03793">
    <property type="entry name" value="PASTA"/>
    <property type="match status" value="2"/>
</dbReference>
<dbReference type="CDD" id="cd14014">
    <property type="entry name" value="STKc_PknB_like"/>
    <property type="match status" value="1"/>
</dbReference>
<comment type="catalytic activity">
    <reaction evidence="7">
        <text>L-threonyl-[protein] + ATP = O-phospho-L-threonyl-[protein] + ADP + H(+)</text>
        <dbReference type="Rhea" id="RHEA:46608"/>
        <dbReference type="Rhea" id="RHEA-COMP:11060"/>
        <dbReference type="Rhea" id="RHEA-COMP:11605"/>
        <dbReference type="ChEBI" id="CHEBI:15378"/>
        <dbReference type="ChEBI" id="CHEBI:30013"/>
        <dbReference type="ChEBI" id="CHEBI:30616"/>
        <dbReference type="ChEBI" id="CHEBI:61977"/>
        <dbReference type="ChEBI" id="CHEBI:456216"/>
        <dbReference type="EC" id="2.7.11.1"/>
    </reaction>
</comment>
<feature type="domain" description="PASTA" evidence="12">
    <location>
        <begin position="346"/>
        <end position="412"/>
    </location>
</feature>
<dbReference type="InterPro" id="IPR005543">
    <property type="entry name" value="PASTA_dom"/>
</dbReference>
<dbReference type="InterPro" id="IPR011009">
    <property type="entry name" value="Kinase-like_dom_sf"/>
</dbReference>
<evidence type="ECO:0000259" key="11">
    <source>
        <dbReference type="PROSITE" id="PS50011"/>
    </source>
</evidence>
<keyword evidence="10" id="KW-0472">Membrane</keyword>
<dbReference type="Gene3D" id="1.10.510.10">
    <property type="entry name" value="Transferase(Phosphotransferase) domain 1"/>
    <property type="match status" value="1"/>
</dbReference>
<dbReference type="RefSeq" id="WP_091649821.1">
    <property type="nucleotide sequence ID" value="NZ_FNHQ01000012.1"/>
</dbReference>
<keyword evidence="3" id="KW-0808">Transferase</keyword>
<evidence type="ECO:0000256" key="5">
    <source>
        <dbReference type="ARBA" id="ARBA00022777"/>
    </source>
</evidence>
<accession>A0A1G9VFV2</accession>
<feature type="domain" description="Protein kinase" evidence="11">
    <location>
        <begin position="10"/>
        <end position="274"/>
    </location>
</feature>
<dbReference type="SMART" id="SM00220">
    <property type="entry name" value="S_TKc"/>
    <property type="match status" value="1"/>
</dbReference>
<dbReference type="Pfam" id="PF00069">
    <property type="entry name" value="Pkinase"/>
    <property type="match status" value="1"/>
</dbReference>
<evidence type="ECO:0000256" key="8">
    <source>
        <dbReference type="ARBA" id="ARBA00048679"/>
    </source>
</evidence>
<evidence type="ECO:0000256" key="4">
    <source>
        <dbReference type="ARBA" id="ARBA00022741"/>
    </source>
</evidence>
<keyword evidence="10" id="KW-0812">Transmembrane</keyword>
<dbReference type="GO" id="GO:0004674">
    <property type="term" value="F:protein serine/threonine kinase activity"/>
    <property type="evidence" value="ECO:0007669"/>
    <property type="project" value="UniProtKB-KW"/>
</dbReference>
<name>A0A1G9VFV2_9FIRM</name>
<comment type="catalytic activity">
    <reaction evidence="8">
        <text>L-seryl-[protein] + ATP = O-phospho-L-seryl-[protein] + ADP + H(+)</text>
        <dbReference type="Rhea" id="RHEA:17989"/>
        <dbReference type="Rhea" id="RHEA-COMP:9863"/>
        <dbReference type="Rhea" id="RHEA-COMP:11604"/>
        <dbReference type="ChEBI" id="CHEBI:15378"/>
        <dbReference type="ChEBI" id="CHEBI:29999"/>
        <dbReference type="ChEBI" id="CHEBI:30616"/>
        <dbReference type="ChEBI" id="CHEBI:83421"/>
        <dbReference type="ChEBI" id="CHEBI:456216"/>
        <dbReference type="EC" id="2.7.11.1"/>
    </reaction>
</comment>
<dbReference type="STRING" id="349095.SAMN05660299_01400"/>
<feature type="transmembrane region" description="Helical" evidence="10">
    <location>
        <begin position="322"/>
        <end position="345"/>
    </location>
</feature>
<dbReference type="AlphaFoldDB" id="A0A1G9VFV2"/>
<dbReference type="OrthoDB" id="9788659at2"/>
<feature type="domain" description="PASTA" evidence="12">
    <location>
        <begin position="416"/>
        <end position="482"/>
    </location>
</feature>
<dbReference type="InterPro" id="IPR008271">
    <property type="entry name" value="Ser/Thr_kinase_AS"/>
</dbReference>
<dbReference type="PROSITE" id="PS00108">
    <property type="entry name" value="PROTEIN_KINASE_ST"/>
    <property type="match status" value="1"/>
</dbReference>
<evidence type="ECO:0000313" key="13">
    <source>
        <dbReference type="EMBL" id="SDM71122.1"/>
    </source>
</evidence>
<keyword evidence="10" id="KW-1133">Transmembrane helix</keyword>
<evidence type="ECO:0000256" key="7">
    <source>
        <dbReference type="ARBA" id="ARBA00047899"/>
    </source>
</evidence>
<evidence type="ECO:0000256" key="1">
    <source>
        <dbReference type="ARBA" id="ARBA00012513"/>
    </source>
</evidence>
<keyword evidence="5 13" id="KW-0418">Kinase</keyword>
<dbReference type="PROSITE" id="PS51178">
    <property type="entry name" value="PASTA"/>
    <property type="match status" value="2"/>
</dbReference>
<dbReference type="PROSITE" id="PS50011">
    <property type="entry name" value="PROTEIN_KINASE_DOM"/>
    <property type="match status" value="1"/>
</dbReference>
<evidence type="ECO:0000256" key="9">
    <source>
        <dbReference type="PROSITE-ProRule" id="PRU10141"/>
    </source>
</evidence>
<dbReference type="PANTHER" id="PTHR43289:SF34">
    <property type="entry name" value="SERINE_THREONINE-PROTEIN KINASE YBDM-RELATED"/>
    <property type="match status" value="1"/>
</dbReference>
<organism evidence="13 14">
    <name type="scientific">Megasphaera paucivorans</name>
    <dbReference type="NCBI Taxonomy" id="349095"/>
    <lineage>
        <taxon>Bacteria</taxon>
        <taxon>Bacillati</taxon>
        <taxon>Bacillota</taxon>
        <taxon>Negativicutes</taxon>
        <taxon>Veillonellales</taxon>
        <taxon>Veillonellaceae</taxon>
        <taxon>Megasphaera</taxon>
    </lineage>
</organism>
<feature type="binding site" evidence="9">
    <location>
        <position position="39"/>
    </location>
    <ligand>
        <name>ATP</name>
        <dbReference type="ChEBI" id="CHEBI:30616"/>
    </ligand>
</feature>